<evidence type="ECO:0000313" key="3">
    <source>
        <dbReference type="EMBL" id="CAG5079188.1"/>
    </source>
</evidence>
<accession>A0A916N9L3</accession>
<gene>
    <name evidence="3" type="primary">amiC</name>
    <name evidence="3" type="ORF">CRYO30217_00882</name>
</gene>
<dbReference type="InterPro" id="IPR023631">
    <property type="entry name" value="Amidase_dom"/>
</dbReference>
<keyword evidence="3" id="KW-0378">Hydrolase</keyword>
<protein>
    <submittedName>
        <fullName evidence="3">Amidase AmiC</fullName>
        <ecNumber evidence="3">3.5.1.4</ecNumber>
    </submittedName>
</protein>
<proteinExistence type="inferred from homology"/>
<dbReference type="PANTHER" id="PTHR11895:SF7">
    <property type="entry name" value="GLUTAMYL-TRNA(GLN) AMIDOTRANSFERASE SUBUNIT A, MITOCHONDRIAL"/>
    <property type="match status" value="1"/>
</dbReference>
<dbReference type="EC" id="3.5.1.4" evidence="3"/>
<organism evidence="3 4">
    <name type="scientific">Parvicella tangerina</name>
    <dbReference type="NCBI Taxonomy" id="2829795"/>
    <lineage>
        <taxon>Bacteria</taxon>
        <taxon>Pseudomonadati</taxon>
        <taxon>Bacteroidota</taxon>
        <taxon>Flavobacteriia</taxon>
        <taxon>Flavobacteriales</taxon>
        <taxon>Parvicellaceae</taxon>
        <taxon>Parvicella</taxon>
    </lineage>
</organism>
<dbReference type="InterPro" id="IPR036928">
    <property type="entry name" value="AS_sf"/>
</dbReference>
<sequence length="484" mass="53177">MPTAQQKSQKVLKPSKVHAFKNDVLGEFDAVALAELIKAGEVSSKEVVLATIERARQVDPLLNAIVTDRFEESLTETKTNIGFFEGLPTFIKDMTHVEGLPSYYGSEAFSNPKPAKKSDPIIEQMKAIGFAPLGCSSMSEFGFTCSTEFNHQKDTRNPWNINHTPGGSSGGSAALVASGVVPLAHAADGGGSIRIPAAACGLVGLKPSRGRLLKSDLFKNQPIDIAIDGVLTRSVRDTAYFYAEAEKHFKNPKLPKIGLVNEPTSKVLNIGYTTNSINGMKADECSSSELLKTVQLLESLGHIVRPVALTIPDQFVEDFANVWAMNAFFIHRFGKVLLDPSFKSNEVTQLTKGLSKSYLKNCYKTPGIAVRMKKTYHQYSRMFEELNIDLFLTPTIASSAPEIGYFGMNLNFEELFDRIINWTCFTPYANASGGPSISLPLGFDQDNGLPIGMLFWANHGQEKLLLELALQLEEAQPWRKITED</sequence>
<dbReference type="KEGG" id="ptan:CRYO30217_00882"/>
<evidence type="ECO:0000313" key="4">
    <source>
        <dbReference type="Proteomes" id="UP000683507"/>
    </source>
</evidence>
<dbReference type="Gene3D" id="3.90.1300.10">
    <property type="entry name" value="Amidase signature (AS) domain"/>
    <property type="match status" value="1"/>
</dbReference>
<dbReference type="Proteomes" id="UP000683507">
    <property type="component" value="Chromosome"/>
</dbReference>
<dbReference type="GO" id="GO:0004040">
    <property type="term" value="F:amidase activity"/>
    <property type="evidence" value="ECO:0007669"/>
    <property type="project" value="UniProtKB-EC"/>
</dbReference>
<comment type="similarity">
    <text evidence="1">Belongs to the amidase family.</text>
</comment>
<dbReference type="NCBIfam" id="NF005899">
    <property type="entry name" value="PRK07869.1"/>
    <property type="match status" value="1"/>
</dbReference>
<dbReference type="AlphaFoldDB" id="A0A916N9L3"/>
<dbReference type="RefSeq" id="WP_258541104.1">
    <property type="nucleotide sequence ID" value="NZ_OU015584.1"/>
</dbReference>
<dbReference type="Pfam" id="PF01425">
    <property type="entry name" value="Amidase"/>
    <property type="match status" value="1"/>
</dbReference>
<name>A0A916N9L3_9FLAO</name>
<evidence type="ECO:0000259" key="2">
    <source>
        <dbReference type="Pfam" id="PF01425"/>
    </source>
</evidence>
<dbReference type="SUPFAM" id="SSF75304">
    <property type="entry name" value="Amidase signature (AS) enzymes"/>
    <property type="match status" value="1"/>
</dbReference>
<dbReference type="PROSITE" id="PS00571">
    <property type="entry name" value="AMIDASES"/>
    <property type="match status" value="1"/>
</dbReference>
<dbReference type="InterPro" id="IPR000120">
    <property type="entry name" value="Amidase"/>
</dbReference>
<dbReference type="InterPro" id="IPR020556">
    <property type="entry name" value="Amidase_CS"/>
</dbReference>
<dbReference type="PANTHER" id="PTHR11895">
    <property type="entry name" value="TRANSAMIDASE"/>
    <property type="match status" value="1"/>
</dbReference>
<feature type="domain" description="Amidase" evidence="2">
    <location>
        <begin position="46"/>
        <end position="466"/>
    </location>
</feature>
<keyword evidence="4" id="KW-1185">Reference proteome</keyword>
<evidence type="ECO:0000256" key="1">
    <source>
        <dbReference type="ARBA" id="ARBA00009199"/>
    </source>
</evidence>
<reference evidence="3" key="1">
    <citation type="submission" date="2021-04" db="EMBL/GenBank/DDBJ databases">
        <authorList>
            <person name="Rodrigo-Torres L."/>
            <person name="Arahal R. D."/>
            <person name="Lucena T."/>
        </authorList>
    </citation>
    <scope>NUCLEOTIDE SEQUENCE</scope>
    <source>
        <strain evidence="3">AS29M-1</strain>
    </source>
</reference>
<dbReference type="EMBL" id="OU015584">
    <property type="protein sequence ID" value="CAG5079188.1"/>
    <property type="molecule type" value="Genomic_DNA"/>
</dbReference>